<keyword evidence="4" id="KW-1185">Reference proteome</keyword>
<dbReference type="Pfam" id="PF18962">
    <property type="entry name" value="Por_Secre_tail"/>
    <property type="match status" value="1"/>
</dbReference>
<dbReference type="NCBIfam" id="TIGR04183">
    <property type="entry name" value="Por_Secre_tail"/>
    <property type="match status" value="1"/>
</dbReference>
<feature type="domain" description="Secretion system C-terminal sorting" evidence="2">
    <location>
        <begin position="477"/>
        <end position="545"/>
    </location>
</feature>
<evidence type="ECO:0000256" key="1">
    <source>
        <dbReference type="ARBA" id="ARBA00022729"/>
    </source>
</evidence>
<name>A0ABW3BXX5_9FLAO</name>
<evidence type="ECO:0000259" key="2">
    <source>
        <dbReference type="Pfam" id="PF18962"/>
    </source>
</evidence>
<gene>
    <name evidence="3" type="ORF">ACFQ0I_16390</name>
</gene>
<keyword evidence="1" id="KW-0732">Signal</keyword>
<evidence type="ECO:0000313" key="4">
    <source>
        <dbReference type="Proteomes" id="UP001597011"/>
    </source>
</evidence>
<dbReference type="RefSeq" id="WP_379944049.1">
    <property type="nucleotide sequence ID" value="NZ_JBHTIB010000028.1"/>
</dbReference>
<dbReference type="EMBL" id="JBHTIB010000028">
    <property type="protein sequence ID" value="MFD0837359.1"/>
    <property type="molecule type" value="Genomic_DNA"/>
</dbReference>
<proteinExistence type="predicted"/>
<dbReference type="InterPro" id="IPR026444">
    <property type="entry name" value="Secre_tail"/>
</dbReference>
<dbReference type="NCBIfam" id="TIGR04534">
    <property type="entry name" value="ELWxxDGT_rpt"/>
    <property type="match status" value="2"/>
</dbReference>
<organism evidence="3 4">
    <name type="scientific">Mariniflexile aquimaris</name>
    <dbReference type="NCBI Taxonomy" id="881009"/>
    <lineage>
        <taxon>Bacteria</taxon>
        <taxon>Pseudomonadati</taxon>
        <taxon>Bacteroidota</taxon>
        <taxon>Flavobacteriia</taxon>
        <taxon>Flavobacteriales</taxon>
        <taxon>Flavobacteriaceae</taxon>
        <taxon>Mariniflexile</taxon>
    </lineage>
</organism>
<accession>A0ABW3BXX5</accession>
<protein>
    <submittedName>
        <fullName evidence="3">ELWxxDGT repeat protein</fullName>
    </submittedName>
</protein>
<dbReference type="InterPro" id="IPR030916">
    <property type="entry name" value="ELWxxDGT_rpt"/>
</dbReference>
<comment type="caution">
    <text evidence="3">The sequence shown here is derived from an EMBL/GenBank/DDBJ whole genome shotgun (WGS) entry which is preliminary data.</text>
</comment>
<dbReference type="Proteomes" id="UP001597011">
    <property type="component" value="Unassembled WGS sequence"/>
</dbReference>
<sequence length="547" mass="59871">MKKIIFLTVLLGKTILISSQTPFLVKDINPGGQPSYITNLTKVNNTLFFAAFDLTHGLELWKTNGTHSGTVLVKDINVGPNNSAPSRLTNVNGTLFFRADDGINGPELWKSDGTETGTMMVKNIRPSTLNDGISHIAELTSVGNLLFFAANDGVNDYALWKSDGTETGTVMVKDINPTTQLTSLGRFIDIDGTLFFGAFDGVNGHELWKSDGTETGTVMVKNIAAGIQDGFTAYPFMTNVNGTLFFVANDGKYLHERELWKSDGTEAGTTMVKDIYPGDNGFTANSSVPWDLKNVNGTLFFQAQDGIHGSELWKSDGTEFGTELVKDIKSGIFSSSPNLLSNCNGTLYFRAVDSSGIIDVWKSDGTETGTILLKNPSTGHFYSEPAEFTYLNGYVYFVATGNTIGRELFRTDGTSEGTIGYNLRYLTESSSPEYLTIVGNTLFFIADNGANGNELWALETQSLDINDNKLTKSNLSIYPNPSNGFINIKNESNITIEKLIVYSITGKHIIEQNNVSNGINIAHLKNGLYFIRIQSSNETFTYKFVKI</sequence>
<reference evidence="4" key="1">
    <citation type="journal article" date="2019" name="Int. J. Syst. Evol. Microbiol.">
        <title>The Global Catalogue of Microorganisms (GCM) 10K type strain sequencing project: providing services to taxonomists for standard genome sequencing and annotation.</title>
        <authorList>
            <consortium name="The Broad Institute Genomics Platform"/>
            <consortium name="The Broad Institute Genome Sequencing Center for Infectious Disease"/>
            <person name="Wu L."/>
            <person name="Ma J."/>
        </authorList>
    </citation>
    <scope>NUCLEOTIDE SEQUENCE [LARGE SCALE GENOMIC DNA]</scope>
    <source>
        <strain evidence="4">CCUG 60529</strain>
    </source>
</reference>
<evidence type="ECO:0000313" key="3">
    <source>
        <dbReference type="EMBL" id="MFD0837359.1"/>
    </source>
</evidence>